<comment type="caution">
    <text evidence="1">The sequence shown here is derived from an EMBL/GenBank/DDBJ whole genome shotgun (WGS) entry which is preliminary data.</text>
</comment>
<sequence>MIDRRSDPAGNEFSGNRCNAATSEYDMYSDSRMKEAHVGSLISAIALQGFIEQKQHPQAVKDIETCIANHVDLPLKCFLCIRIPGPLIALFHEHLAAGKIIAERSFRVHHFTHPSILRNSLESSSISLSSCFLDKHELRRRSASRWKLCSLSTVTRALFRANRTIDCR</sequence>
<keyword evidence="2" id="KW-1185">Reference proteome</keyword>
<dbReference type="Proteomes" id="UP001163321">
    <property type="component" value="Chromosome 4"/>
</dbReference>
<name>A0ACC0W4A5_9STRA</name>
<proteinExistence type="predicted"/>
<organism evidence="1 2">
    <name type="scientific">Peronosclerospora sorghi</name>
    <dbReference type="NCBI Taxonomy" id="230839"/>
    <lineage>
        <taxon>Eukaryota</taxon>
        <taxon>Sar</taxon>
        <taxon>Stramenopiles</taxon>
        <taxon>Oomycota</taxon>
        <taxon>Peronosporomycetes</taxon>
        <taxon>Peronosporales</taxon>
        <taxon>Peronosporaceae</taxon>
        <taxon>Peronosclerospora</taxon>
    </lineage>
</organism>
<reference evidence="1 2" key="1">
    <citation type="journal article" date="2022" name="bioRxiv">
        <title>The genome of the oomycete Peronosclerospora sorghi, a cosmopolitan pathogen of maize and sorghum, is inflated with dispersed pseudogenes.</title>
        <authorList>
            <person name="Fletcher K."/>
            <person name="Martin F."/>
            <person name="Isakeit T."/>
            <person name="Cavanaugh K."/>
            <person name="Magill C."/>
            <person name="Michelmore R."/>
        </authorList>
    </citation>
    <scope>NUCLEOTIDE SEQUENCE [LARGE SCALE GENOMIC DNA]</scope>
    <source>
        <strain evidence="1">P6</strain>
    </source>
</reference>
<accession>A0ACC0W4A5</accession>
<protein>
    <submittedName>
        <fullName evidence="1">Uncharacterized protein</fullName>
    </submittedName>
</protein>
<evidence type="ECO:0000313" key="2">
    <source>
        <dbReference type="Proteomes" id="UP001163321"/>
    </source>
</evidence>
<gene>
    <name evidence="1" type="ORF">PsorP6_006092</name>
</gene>
<evidence type="ECO:0000313" key="1">
    <source>
        <dbReference type="EMBL" id="KAI9912841.1"/>
    </source>
</evidence>
<dbReference type="EMBL" id="CM047583">
    <property type="protein sequence ID" value="KAI9912841.1"/>
    <property type="molecule type" value="Genomic_DNA"/>
</dbReference>